<proteinExistence type="predicted"/>
<dbReference type="AlphaFoldDB" id="A0A418PZ92"/>
<dbReference type="Proteomes" id="UP000285023">
    <property type="component" value="Unassembled WGS sequence"/>
</dbReference>
<dbReference type="Pfam" id="PF04820">
    <property type="entry name" value="Trp_halogenase"/>
    <property type="match status" value="1"/>
</dbReference>
<dbReference type="SUPFAM" id="SSF51905">
    <property type="entry name" value="FAD/NAD(P)-binding domain"/>
    <property type="match status" value="1"/>
</dbReference>
<dbReference type="InterPro" id="IPR006905">
    <property type="entry name" value="Flavin_halogenase"/>
</dbReference>
<evidence type="ECO:0000313" key="3">
    <source>
        <dbReference type="EMBL" id="RIX29171.1"/>
    </source>
</evidence>
<feature type="binding site" evidence="2">
    <location>
        <position position="79"/>
    </location>
    <ligand>
        <name>7-chloro-L-tryptophan</name>
        <dbReference type="ChEBI" id="CHEBI:58713"/>
    </ligand>
</feature>
<dbReference type="GO" id="GO:0004497">
    <property type="term" value="F:monooxygenase activity"/>
    <property type="evidence" value="ECO:0007669"/>
    <property type="project" value="InterPro"/>
</dbReference>
<dbReference type="InterPro" id="IPR050816">
    <property type="entry name" value="Flavin-dep_Halogenase_NPB"/>
</dbReference>
<dbReference type="GO" id="GO:0000166">
    <property type="term" value="F:nucleotide binding"/>
    <property type="evidence" value="ECO:0007669"/>
    <property type="project" value="UniProtKB-KW"/>
</dbReference>
<feature type="binding site" evidence="2">
    <location>
        <position position="347"/>
    </location>
    <ligand>
        <name>FAD</name>
        <dbReference type="ChEBI" id="CHEBI:57692"/>
    </ligand>
</feature>
<reference evidence="3 4" key="1">
    <citation type="submission" date="2018-09" db="EMBL/GenBank/DDBJ databases">
        <title>Sphingomonas sp. DAC4.</title>
        <authorList>
            <person name="Seo T."/>
        </authorList>
    </citation>
    <scope>NUCLEOTIDE SEQUENCE [LARGE SCALE GENOMIC DNA]</scope>
    <source>
        <strain evidence="3 4">DAC4</strain>
    </source>
</reference>
<dbReference type="InterPro" id="IPR033856">
    <property type="entry name" value="Trp_halogen"/>
</dbReference>
<dbReference type="Gene3D" id="3.50.50.60">
    <property type="entry name" value="FAD/NAD(P)-binding domain"/>
    <property type="match status" value="1"/>
</dbReference>
<dbReference type="InterPro" id="IPR036188">
    <property type="entry name" value="FAD/NAD-bd_sf"/>
</dbReference>
<dbReference type="PIRSF" id="PIRSF011396">
    <property type="entry name" value="Trp_halogenase"/>
    <property type="match status" value="1"/>
</dbReference>
<organism evidence="3 4">
    <name type="scientific">Sphingomonas edaphi</name>
    <dbReference type="NCBI Taxonomy" id="2315689"/>
    <lineage>
        <taxon>Bacteria</taxon>
        <taxon>Pseudomonadati</taxon>
        <taxon>Pseudomonadota</taxon>
        <taxon>Alphaproteobacteria</taxon>
        <taxon>Sphingomonadales</taxon>
        <taxon>Sphingomonadaceae</taxon>
        <taxon>Sphingomonas</taxon>
    </lineage>
</organism>
<feature type="binding site" evidence="2">
    <location>
        <position position="334"/>
    </location>
    <ligand>
        <name>FAD</name>
        <dbReference type="ChEBI" id="CHEBI:57692"/>
    </ligand>
</feature>
<evidence type="ECO:0000313" key="4">
    <source>
        <dbReference type="Proteomes" id="UP000285023"/>
    </source>
</evidence>
<feature type="binding site" evidence="2">
    <location>
        <begin position="14"/>
        <end position="17"/>
    </location>
    <ligand>
        <name>FAD</name>
        <dbReference type="ChEBI" id="CHEBI:57692"/>
    </ligand>
</feature>
<dbReference type="EMBL" id="QXTF01000002">
    <property type="protein sequence ID" value="RIX29171.1"/>
    <property type="molecule type" value="Genomic_DNA"/>
</dbReference>
<dbReference type="PANTHER" id="PTHR43747">
    <property type="entry name" value="FAD-BINDING PROTEIN"/>
    <property type="match status" value="1"/>
</dbReference>
<keyword evidence="2" id="KW-0285">Flavoprotein</keyword>
<feature type="binding site" evidence="2">
    <location>
        <position position="343"/>
    </location>
    <ligand>
        <name>L-tryptophan</name>
        <dbReference type="ChEBI" id="CHEBI:57912"/>
    </ligand>
</feature>
<evidence type="ECO:0000256" key="2">
    <source>
        <dbReference type="PIRSR" id="PIRSR011396-2"/>
    </source>
</evidence>
<evidence type="ECO:0000256" key="1">
    <source>
        <dbReference type="PIRSR" id="PIRSR011396-1"/>
    </source>
</evidence>
<keyword evidence="2" id="KW-0274">FAD</keyword>
<accession>A0A418PZ92</accession>
<dbReference type="RefSeq" id="WP_119533059.1">
    <property type="nucleotide sequence ID" value="NZ_QXTF01000002.1"/>
</dbReference>
<feature type="active site" evidence="1">
    <location>
        <position position="79"/>
    </location>
</feature>
<dbReference type="PANTHER" id="PTHR43747:SF4">
    <property type="entry name" value="FLAVIN-DEPENDENT TRYPTOPHAN HALOGENASE"/>
    <property type="match status" value="1"/>
</dbReference>
<gene>
    <name evidence="3" type="ORF">D3M59_07620</name>
</gene>
<protein>
    <submittedName>
        <fullName evidence="3">Tryptophan 7-halogenase</fullName>
    </submittedName>
</protein>
<comment type="caution">
    <text evidence="3">The sequence shown here is derived from an EMBL/GenBank/DDBJ whole genome shotgun (WGS) entry which is preliminary data.</text>
</comment>
<name>A0A418PZ92_9SPHN</name>
<dbReference type="OrthoDB" id="462203at2"/>
<keyword evidence="2" id="KW-0547">Nucleotide-binding</keyword>
<keyword evidence="4" id="KW-1185">Reference proteome</keyword>
<sequence length="505" mass="56453">MTDSRIRDVVIVGGGTAGWMAASALSSVLGEQLNIRLIESDEIGIVGVGEATIPAIRLFNGLVGINEDEFVAATQGSFKLGIEFQNWGKPGDSYMHAFGMVGQSLGLVEFWQYWLRGRNEGVADRFWDYSLNETAARMNRFGRLPTIPNSNLDGIAYAFHFDAGLYARFLRRIAERNGVTRIEGKITSVQRDGETGFVSSVTLESGEAIGGELFIDCSGFRGLLIEQALETGYDDWTHWLPCDRAIAVPSENVGPARPYTQSIAHQAGWQWRIPLQHRTGNGHVFCSDFISEDEATATLLSNLEGPALADPRSLRFATGMRKRGWNKNVVALGLSSGFMEPLESTSIHLIQNGIAKLISHFPDRGFAPANVEAYNRRVAYDYERIRDFIVLHYYANQREESFWKRCREMAIPDSLRQKIDLFRATGRIFREQEELFVEVGWFQVLTGQNIVPNTYHPLADALTKDELRQFFADLKTIIGGTASRLPPHDIFIRQFCAAASQKVPA</sequence>